<dbReference type="SUPFAM" id="SSF48452">
    <property type="entry name" value="TPR-like"/>
    <property type="match status" value="1"/>
</dbReference>
<evidence type="ECO:0000259" key="3">
    <source>
        <dbReference type="PROSITE" id="PS51755"/>
    </source>
</evidence>
<feature type="domain" description="OmpR/PhoB-type" evidence="3">
    <location>
        <begin position="13"/>
        <end position="111"/>
    </location>
</feature>
<evidence type="ECO:0000313" key="4">
    <source>
        <dbReference type="EMBL" id="SNS82595.1"/>
    </source>
</evidence>
<dbReference type="GO" id="GO:0003677">
    <property type="term" value="F:DNA binding"/>
    <property type="evidence" value="ECO:0007669"/>
    <property type="project" value="UniProtKB-UniRule"/>
</dbReference>
<proteinExistence type="predicted"/>
<dbReference type="InterPro" id="IPR027417">
    <property type="entry name" value="P-loop_NTPase"/>
</dbReference>
<dbReference type="InterPro" id="IPR016032">
    <property type="entry name" value="Sig_transdc_resp-reg_C-effctor"/>
</dbReference>
<dbReference type="PANTHER" id="PTHR47691:SF3">
    <property type="entry name" value="HTH-TYPE TRANSCRIPTIONAL REGULATOR RV0890C-RELATED"/>
    <property type="match status" value="1"/>
</dbReference>
<dbReference type="Pfam" id="PF25872">
    <property type="entry name" value="HTH_77"/>
    <property type="match status" value="1"/>
</dbReference>
<dbReference type="PROSITE" id="PS51755">
    <property type="entry name" value="OMPR_PHOB"/>
    <property type="match status" value="1"/>
</dbReference>
<dbReference type="SMART" id="SM00862">
    <property type="entry name" value="Trans_reg_C"/>
    <property type="match status" value="1"/>
</dbReference>
<dbReference type="Proteomes" id="UP000242915">
    <property type="component" value="Unassembled WGS sequence"/>
</dbReference>
<dbReference type="Pfam" id="PF13401">
    <property type="entry name" value="AAA_22"/>
    <property type="match status" value="1"/>
</dbReference>
<dbReference type="GO" id="GO:0000160">
    <property type="term" value="P:phosphorelay signal transduction system"/>
    <property type="evidence" value="ECO:0007669"/>
    <property type="project" value="InterPro"/>
</dbReference>
<dbReference type="InterPro" id="IPR058852">
    <property type="entry name" value="HTH_77"/>
</dbReference>
<dbReference type="SUPFAM" id="SSF52540">
    <property type="entry name" value="P-loop containing nucleoside triphosphate hydrolases"/>
    <property type="match status" value="1"/>
</dbReference>
<dbReference type="PANTHER" id="PTHR47691">
    <property type="entry name" value="REGULATOR-RELATED"/>
    <property type="match status" value="1"/>
</dbReference>
<dbReference type="InterPro" id="IPR036388">
    <property type="entry name" value="WH-like_DNA-bd_sf"/>
</dbReference>
<keyword evidence="1 2" id="KW-0238">DNA-binding</keyword>
<dbReference type="GO" id="GO:0006355">
    <property type="term" value="P:regulation of DNA-templated transcription"/>
    <property type="evidence" value="ECO:0007669"/>
    <property type="project" value="InterPro"/>
</dbReference>
<dbReference type="RefSeq" id="WP_089360672.1">
    <property type="nucleotide sequence ID" value="NZ_FZOG01000005.1"/>
</dbReference>
<feature type="DNA-binding region" description="OmpR/PhoB-type" evidence="2">
    <location>
        <begin position="13"/>
        <end position="111"/>
    </location>
</feature>
<dbReference type="CDD" id="cd00383">
    <property type="entry name" value="trans_reg_C"/>
    <property type="match status" value="1"/>
</dbReference>
<dbReference type="Gene3D" id="3.40.50.300">
    <property type="entry name" value="P-loop containing nucleotide triphosphate hydrolases"/>
    <property type="match status" value="1"/>
</dbReference>
<dbReference type="Gene3D" id="1.10.10.10">
    <property type="entry name" value="Winged helix-like DNA-binding domain superfamily/Winged helix DNA-binding domain"/>
    <property type="match status" value="1"/>
</dbReference>
<name>A0A239HN76_9PSED</name>
<evidence type="ECO:0000256" key="1">
    <source>
        <dbReference type="ARBA" id="ARBA00023125"/>
    </source>
</evidence>
<dbReference type="Gene3D" id="1.25.40.10">
    <property type="entry name" value="Tetratricopeptide repeat domain"/>
    <property type="match status" value="1"/>
</dbReference>
<evidence type="ECO:0000256" key="2">
    <source>
        <dbReference type="PROSITE-ProRule" id="PRU01091"/>
    </source>
</evidence>
<dbReference type="InterPro" id="IPR001867">
    <property type="entry name" value="OmpR/PhoB-type_DNA-bd"/>
</dbReference>
<dbReference type="GO" id="GO:0016887">
    <property type="term" value="F:ATP hydrolysis activity"/>
    <property type="evidence" value="ECO:0007669"/>
    <property type="project" value="InterPro"/>
</dbReference>
<dbReference type="InterPro" id="IPR049945">
    <property type="entry name" value="AAA_22"/>
</dbReference>
<accession>A0A239HN76</accession>
<reference evidence="5" key="1">
    <citation type="submission" date="2017-06" db="EMBL/GenBank/DDBJ databases">
        <authorList>
            <person name="Varghese N."/>
            <person name="Submissions S."/>
        </authorList>
    </citation>
    <scope>NUCLEOTIDE SEQUENCE [LARGE SCALE GENOMIC DNA]</scope>
    <source>
        <strain evidence="5">CIP 108523</strain>
    </source>
</reference>
<organism evidence="4 5">
    <name type="scientific">Pseudomonas segetis</name>
    <dbReference type="NCBI Taxonomy" id="298908"/>
    <lineage>
        <taxon>Bacteria</taxon>
        <taxon>Pseudomonadati</taxon>
        <taxon>Pseudomonadota</taxon>
        <taxon>Gammaproteobacteria</taxon>
        <taxon>Pseudomonadales</taxon>
        <taxon>Pseudomonadaceae</taxon>
        <taxon>Pseudomonas</taxon>
    </lineage>
</organism>
<dbReference type="EMBL" id="FZOG01000005">
    <property type="protein sequence ID" value="SNS82595.1"/>
    <property type="molecule type" value="Genomic_DNA"/>
</dbReference>
<protein>
    <submittedName>
        <fullName evidence="4">Predicted ATPase</fullName>
    </submittedName>
</protein>
<sequence>MEPSPAEMHDSVITQLGFGPFCVVASKRLLTKHGLPVEIGGRALDLLIALLERPGVVLSKRELISQVWPDTIVEEGSLRFHMTGLRKILGDGEDGARYIATQVGVGYAFVAPLEKIKLPVAEPTVAEPPPRVNSQKRYVSGVGSLPPRIKLIGREADVELVVGHLSHPKLFTIVGAGGVGKTSLAVEVAHQICAQVYERVRFVDLAQVEDAGLVLSALAGALDIPAQAEDPMAVLLAHLRSHKLLMVLDNCEHLIDAVSDVVEQIRYAAPNVGLLATSREPLRVRDEYVHWLNPLAFPREPQDLSVEQLLAYPAVKLFVERASSGNTALVLEANAAHLIADMCRRLEGMALPIELAAVRVATHGLSATHALMGELFSLGWTGRRTALPRHQTLRAMLDWSYELLTPLEQLVFERLSIFVGPFSQDAAAQIIADSQVESIRVVAVLDELTSKGLVSVDHSNMHAAYRLLEMTRAFTREKLAARGETETHGLAFRHALFYTNLLANLGTTPSAIFASAARLSNQLGNIRSSLEWSFGPHGSPGLALPLAAASAQVFLHYSLLVECRAWCSRATELLELGFYGTPVEMELQAALGLVLMFTRGNSAAAEKALLRALDIAVSLSDYWSQLRLHGRLQIFYERTGDFASSLAWAEQAVEVGNIIGKPEAFAIAASLAGVSHHLLGNQVLARQELESSLRNSQPSQRSSTIHYGFDHHNRTGLALARTLWLQGFPDQARHWAAKVEAEAAALEHSVTYCIALIWTMCIYIWTGDLDKATASLEGFSKIAQENAFGPYMAASRGFKAAIAIRAQQPADSVEILEESLARLHSMRYELLTTSFEIALVEGLILRDQHTKALPIVERTINHCRQSGDAFALPELLRLKAGIVKSIEPRSNSTAAEVILQESLVLSQQQGARAWTLRSSMDLALLQMESGDKAQAIKWLESCRNWVCEGHDTLDVRRLEQLWQQVNDMA</sequence>
<evidence type="ECO:0000313" key="5">
    <source>
        <dbReference type="Proteomes" id="UP000242915"/>
    </source>
</evidence>
<dbReference type="SUPFAM" id="SSF46894">
    <property type="entry name" value="C-terminal effector domain of the bipartite response regulators"/>
    <property type="match status" value="1"/>
</dbReference>
<dbReference type="InterPro" id="IPR011990">
    <property type="entry name" value="TPR-like_helical_dom_sf"/>
</dbReference>
<dbReference type="AlphaFoldDB" id="A0A239HN76"/>
<gene>
    <name evidence="4" type="ORF">SAMN05216255_3484</name>
</gene>
<keyword evidence="5" id="KW-1185">Reference proteome</keyword>
<dbReference type="Pfam" id="PF00486">
    <property type="entry name" value="Trans_reg_C"/>
    <property type="match status" value="1"/>
</dbReference>